<dbReference type="SUPFAM" id="SSF47413">
    <property type="entry name" value="lambda repressor-like DNA-binding domains"/>
    <property type="match status" value="1"/>
</dbReference>
<organism evidence="1 2">
    <name type="scientific">Pigmentiphaga daeguensis</name>
    <dbReference type="NCBI Taxonomy" id="414049"/>
    <lineage>
        <taxon>Bacteria</taxon>
        <taxon>Pseudomonadati</taxon>
        <taxon>Pseudomonadota</taxon>
        <taxon>Betaproteobacteria</taxon>
        <taxon>Burkholderiales</taxon>
        <taxon>Alcaligenaceae</taxon>
        <taxon>Pigmentiphaga</taxon>
    </lineage>
</organism>
<reference evidence="1 2" key="1">
    <citation type="journal article" date="2019" name="Int. J. Syst. Evol. Microbiol.">
        <title>The Global Catalogue of Microorganisms (GCM) 10K type strain sequencing project: providing services to taxonomists for standard genome sequencing and annotation.</title>
        <authorList>
            <consortium name="The Broad Institute Genomics Platform"/>
            <consortium name="The Broad Institute Genome Sequencing Center for Infectious Disease"/>
            <person name="Wu L."/>
            <person name="Ma J."/>
        </authorList>
    </citation>
    <scope>NUCLEOTIDE SEQUENCE [LARGE SCALE GENOMIC DNA]</scope>
    <source>
        <strain evidence="1 2">JCM 14330</strain>
    </source>
</reference>
<keyword evidence="2" id="KW-1185">Reference proteome</keyword>
<dbReference type="RefSeq" id="WP_343927076.1">
    <property type="nucleotide sequence ID" value="NZ_BAAAEN010000002.1"/>
</dbReference>
<dbReference type="InterPro" id="IPR010982">
    <property type="entry name" value="Lambda_DNA-bd_dom_sf"/>
</dbReference>
<comment type="caution">
    <text evidence="1">The sequence shown here is derived from an EMBL/GenBank/DDBJ whole genome shotgun (WGS) entry which is preliminary data.</text>
</comment>
<dbReference type="Gene3D" id="1.10.10.730">
    <property type="entry name" value="KorB DNA-binding domain"/>
    <property type="match status" value="1"/>
</dbReference>
<evidence type="ECO:0000313" key="2">
    <source>
        <dbReference type="Proteomes" id="UP001501706"/>
    </source>
</evidence>
<protein>
    <submittedName>
        <fullName evidence="1">Uncharacterized protein</fullName>
    </submittedName>
</protein>
<dbReference type="EMBL" id="BAAAEN010000002">
    <property type="protein sequence ID" value="GAA0492416.1"/>
    <property type="molecule type" value="Genomic_DNA"/>
</dbReference>
<proteinExistence type="predicted"/>
<evidence type="ECO:0000313" key="1">
    <source>
        <dbReference type="EMBL" id="GAA0492416.1"/>
    </source>
</evidence>
<dbReference type="InterPro" id="IPR042075">
    <property type="entry name" value="KorB_DNA-db"/>
</dbReference>
<accession>A0ABN1B8G0</accession>
<gene>
    <name evidence="1" type="ORF">GCM10009097_05110</name>
</gene>
<dbReference type="Proteomes" id="UP001501706">
    <property type="component" value="Unassembled WGS sequence"/>
</dbReference>
<name>A0ABN1B8G0_9BURK</name>
<sequence length="65" mass="7240">MNWSKIIRDLMDAGVAQREIAERIGVCQATVSQVLRAEGRRDLEYSKGVALIAMHQERCGEATHA</sequence>